<dbReference type="eggNOG" id="COG2374">
    <property type="taxonomic scope" value="Bacteria"/>
</dbReference>
<dbReference type="HOGENOM" id="CLU_006338_2_1_6"/>
<name>G4QIZ1_GLANF</name>
<dbReference type="PANTHER" id="PTHR42834">
    <property type="entry name" value="ENDONUCLEASE/EXONUCLEASE/PHOSPHATASE FAMILY PROTEIN (AFU_ORTHOLOGUE AFUA_3G09210)"/>
    <property type="match status" value="1"/>
</dbReference>
<keyword evidence="3" id="KW-0269">Exonuclease</keyword>
<dbReference type="EMBL" id="CP003060">
    <property type="protein sequence ID" value="AEP28330.1"/>
    <property type="molecule type" value="Genomic_DNA"/>
</dbReference>
<accession>G4QIZ1</accession>
<dbReference type="SUPFAM" id="SSF56219">
    <property type="entry name" value="DNase I-like"/>
    <property type="match status" value="1"/>
</dbReference>
<feature type="signal peptide" evidence="1">
    <location>
        <begin position="1"/>
        <end position="22"/>
    </location>
</feature>
<dbReference type="CDD" id="cd10283">
    <property type="entry name" value="MnuA_DNase1-like"/>
    <property type="match status" value="1"/>
</dbReference>
<dbReference type="GO" id="GO:0004527">
    <property type="term" value="F:exonuclease activity"/>
    <property type="evidence" value="ECO:0007669"/>
    <property type="project" value="UniProtKB-KW"/>
</dbReference>
<feature type="domain" description="Endonuclease/exonuclease/phosphatase" evidence="2">
    <location>
        <begin position="512"/>
        <end position="813"/>
    </location>
</feature>
<dbReference type="RefSeq" id="WP_014107209.1">
    <property type="nucleotide sequence ID" value="NC_016041.1"/>
</dbReference>
<dbReference type="STRING" id="1085623.GNIT_0176"/>
<keyword evidence="4" id="KW-1185">Reference proteome</keyword>
<keyword evidence="3" id="KW-0255">Endonuclease</keyword>
<organism evidence="3 4">
    <name type="scientific">Glaciecola nitratireducens (strain JCM 12485 / KCTC 12276 / FR1064)</name>
    <dbReference type="NCBI Taxonomy" id="1085623"/>
    <lineage>
        <taxon>Bacteria</taxon>
        <taxon>Pseudomonadati</taxon>
        <taxon>Pseudomonadota</taxon>
        <taxon>Gammaproteobacteria</taxon>
        <taxon>Alteromonadales</taxon>
        <taxon>Alteromonadaceae</taxon>
        <taxon>Brumicola</taxon>
    </lineage>
</organism>
<dbReference type="InterPro" id="IPR047971">
    <property type="entry name" value="ExeM-like"/>
</dbReference>
<dbReference type="InterPro" id="IPR005135">
    <property type="entry name" value="Endo/exonuclease/phosphatase"/>
</dbReference>
<proteinExistence type="predicted"/>
<dbReference type="PANTHER" id="PTHR42834:SF1">
    <property type="entry name" value="ENDONUCLEASE_EXONUCLEASE_PHOSPHATASE FAMILY PROTEIN (AFU_ORTHOLOGUE AFUA_3G09210)"/>
    <property type="match status" value="1"/>
</dbReference>
<sequence>MLLKHLLPAASLSMIALGFVHADETTIAYDMVSSSSLNLIEYQNPYTNAFSSAADGFQKYQRGVSSSIPFSVLDDTTTFSSDSIGIVASTNTEEFFGIVDTVNADTTDEVVASWVFDISGETELGLQIDMGAMGDFESSDVFKVTASIDGDSEVELLRAVADESADLSYTLESGKVVSLNDPLVVNGTVLSNVFKPLRAPILGTGSELTIRLTAKANGGTEAFAVQNLKVLKGFVNESPLGPETVAISFIQGTGNATQVNGLDVRIEGIVVGDFQRNDSIDNGDLRGFFVQSEVGDGNPLTSEALFVFDNSNPDVDVTIGDRVSVTGSVSEFGGMTQVSASTVTVLANDQALPVAQVLNLPIIDDLQLEALEGMRIVIPQELVIGDYFNFDRFGEIGLTLPLGDDKRLNTPTAVVDPDSNEYFDLLAANAARRILLDDGRTTQNPDPAIHPNGQEFTLDNRFRGGDTVTNVQGIMHQSFGAYRIQPTQGADYVATNPRTSAPETAGRLKVVSFNVLNYFTTLDQFGNSCGPALLSCRGADTAEEFERQRSKIIQALKEINADVVGLIEIENNPEAAVKDLADGINAAIGEEVYGYVDTGTIGTDAIKVAILYKKSALSLAGDFAILDSVVDPRFIDTKNRPALAQTFEENQAGGRVTVVVNHFKSKGSDCEEFGDFDVQDGQGNCNLVRTDAAKALADWLATDPTGSDDPDYLIIGDLNSYDKEDPIVALQASGFVDMVKQFGGEKAYSYVFDSQVGYLDYALATSVLAQQVTAVSIWSINADEPDILDYDTSFKATAQDALFAPDAYRSSDHDPVIVGLDLYIVPRDKNQCKKDGWKDLRRNDGSMFRNQGRCVSYVNTGK</sequence>
<dbReference type="GO" id="GO:0004519">
    <property type="term" value="F:endonuclease activity"/>
    <property type="evidence" value="ECO:0007669"/>
    <property type="project" value="UniProtKB-KW"/>
</dbReference>
<dbReference type="Pfam" id="PF03372">
    <property type="entry name" value="Exo_endo_phos"/>
    <property type="match status" value="1"/>
</dbReference>
<evidence type="ECO:0000259" key="2">
    <source>
        <dbReference type="Pfam" id="PF03372"/>
    </source>
</evidence>
<evidence type="ECO:0000256" key="1">
    <source>
        <dbReference type="SAM" id="SignalP"/>
    </source>
</evidence>
<protein>
    <submittedName>
        <fullName evidence="3">Endonuclease/exonuclease/phosphatase</fullName>
    </submittedName>
</protein>
<keyword evidence="3" id="KW-0378">Hydrolase</keyword>
<gene>
    <name evidence="3" type="ordered locus">GNIT_0176</name>
</gene>
<evidence type="ECO:0000313" key="4">
    <source>
        <dbReference type="Proteomes" id="UP000009282"/>
    </source>
</evidence>
<keyword evidence="3" id="KW-0540">Nuclease</keyword>
<keyword evidence="1" id="KW-0732">Signal</keyword>
<evidence type="ECO:0000313" key="3">
    <source>
        <dbReference type="EMBL" id="AEP28330.1"/>
    </source>
</evidence>
<dbReference type="AlphaFoldDB" id="G4QIZ1"/>
<dbReference type="Proteomes" id="UP000009282">
    <property type="component" value="Chromosome"/>
</dbReference>
<dbReference type="NCBIfam" id="NF033681">
    <property type="entry name" value="ExeM_NucH_DNase"/>
    <property type="match status" value="1"/>
</dbReference>
<reference evidence="3 4" key="1">
    <citation type="journal article" date="2011" name="J. Bacteriol.">
        <title>Complete genome sequence of seawater bacterium Glaciecola nitratireducens FR1064T.</title>
        <authorList>
            <person name="Bian F."/>
            <person name="Qin Q.L."/>
            <person name="Xie B.B."/>
            <person name="Shu Y.L."/>
            <person name="Zhang X.Y."/>
            <person name="Yu Y."/>
            <person name="Chen B."/>
            <person name="Chen X.L."/>
            <person name="Zhou B.C."/>
            <person name="Zhang Y.Z."/>
        </authorList>
    </citation>
    <scope>NUCLEOTIDE SEQUENCE [LARGE SCALE GENOMIC DNA]</scope>
    <source>
        <strain evidence="4">JCM 12485 / KCTC 12276 / FR1064</strain>
    </source>
</reference>
<dbReference type="InterPro" id="IPR036691">
    <property type="entry name" value="Endo/exonu/phosph_ase_sf"/>
</dbReference>
<feature type="chain" id="PRO_5003467500" evidence="1">
    <location>
        <begin position="23"/>
        <end position="862"/>
    </location>
</feature>
<dbReference type="Gene3D" id="3.60.10.10">
    <property type="entry name" value="Endonuclease/exonuclease/phosphatase"/>
    <property type="match status" value="1"/>
</dbReference>
<dbReference type="CDD" id="cd04486">
    <property type="entry name" value="YhcR_OBF_like"/>
    <property type="match status" value="1"/>
</dbReference>
<dbReference type="OrthoDB" id="9800417at2"/>
<dbReference type="KEGG" id="gni:GNIT_0176"/>